<keyword evidence="6" id="KW-0547">Nucleotide-binding</keyword>
<dbReference type="PANTHER" id="PTHR43014">
    <property type="entry name" value="MERCURIC REDUCTASE"/>
    <property type="match status" value="1"/>
</dbReference>
<evidence type="ECO:0000313" key="11">
    <source>
        <dbReference type="Proteomes" id="UP000289437"/>
    </source>
</evidence>
<evidence type="ECO:0000256" key="7">
    <source>
        <dbReference type="PIRSR" id="PIRSR000350-4"/>
    </source>
</evidence>
<feature type="binding site" evidence="6">
    <location>
        <position position="53"/>
    </location>
    <ligand>
        <name>FAD</name>
        <dbReference type="ChEBI" id="CHEBI:57692"/>
    </ligand>
</feature>
<evidence type="ECO:0000256" key="2">
    <source>
        <dbReference type="ARBA" id="ARBA00022630"/>
    </source>
</evidence>
<comment type="cofactor">
    <cofactor evidence="6">
        <name>FAD</name>
        <dbReference type="ChEBI" id="CHEBI:57692"/>
    </cofactor>
    <text evidence="6">Binds 1 FAD per subunit.</text>
</comment>
<feature type="domain" description="Pyridine nucleotide-disulphide oxidoreductase dimerisation" evidence="8">
    <location>
        <begin position="348"/>
        <end position="453"/>
    </location>
</feature>
<dbReference type="Pfam" id="PF07992">
    <property type="entry name" value="Pyr_redox_2"/>
    <property type="match status" value="1"/>
</dbReference>
<feature type="binding site" evidence="6">
    <location>
        <position position="314"/>
    </location>
    <ligand>
        <name>FAD</name>
        <dbReference type="ChEBI" id="CHEBI:57692"/>
    </ligand>
</feature>
<feature type="binding site" evidence="6">
    <location>
        <begin position="182"/>
        <end position="189"/>
    </location>
    <ligand>
        <name>NAD(+)</name>
        <dbReference type="ChEBI" id="CHEBI:57540"/>
    </ligand>
</feature>
<dbReference type="InterPro" id="IPR016156">
    <property type="entry name" value="FAD/NAD-linked_Rdtase_dimer_sf"/>
</dbReference>
<evidence type="ECO:0000259" key="8">
    <source>
        <dbReference type="Pfam" id="PF02852"/>
    </source>
</evidence>
<dbReference type="InterPro" id="IPR004099">
    <property type="entry name" value="Pyr_nucl-diS_OxRdtase_dimer"/>
</dbReference>
<feature type="domain" description="FAD/NAD(P)-binding" evidence="9">
    <location>
        <begin position="7"/>
        <end position="326"/>
    </location>
</feature>
<reference evidence="10 11" key="1">
    <citation type="submission" date="2018-11" db="EMBL/GenBank/DDBJ databases">
        <authorList>
            <person name="Mardanov A.V."/>
            <person name="Ravin N.V."/>
            <person name="Dedysh S.N."/>
        </authorList>
    </citation>
    <scope>NUCLEOTIDE SEQUENCE [LARGE SCALE GENOMIC DNA]</scope>
    <source>
        <strain evidence="10 11">AF10</strain>
    </source>
</reference>
<dbReference type="PRINTS" id="PR00411">
    <property type="entry name" value="PNDRDTASEI"/>
</dbReference>
<dbReference type="GO" id="GO:0050660">
    <property type="term" value="F:flavin adenine dinucleotide binding"/>
    <property type="evidence" value="ECO:0007669"/>
    <property type="project" value="TreeGrafter"/>
</dbReference>
<dbReference type="Gene3D" id="3.50.50.60">
    <property type="entry name" value="FAD/NAD(P)-binding domain"/>
    <property type="match status" value="2"/>
</dbReference>
<feature type="binding site" evidence="6">
    <location>
        <position position="273"/>
    </location>
    <ligand>
        <name>NAD(+)</name>
        <dbReference type="ChEBI" id="CHEBI:57540"/>
    </ligand>
</feature>
<dbReference type="AlphaFoldDB" id="A0A4V1L6D6"/>
<evidence type="ECO:0000256" key="6">
    <source>
        <dbReference type="PIRSR" id="PIRSR000350-3"/>
    </source>
</evidence>
<evidence type="ECO:0000259" key="9">
    <source>
        <dbReference type="Pfam" id="PF07992"/>
    </source>
</evidence>
<dbReference type="OrthoDB" id="9800167at2"/>
<dbReference type="SUPFAM" id="SSF55424">
    <property type="entry name" value="FAD/NAD-linked reductases, dimerisation (C-terminal) domain"/>
    <property type="match status" value="1"/>
</dbReference>
<dbReference type="RefSeq" id="WP_128912808.1">
    <property type="nucleotide sequence ID" value="NZ_RDSM01000001.1"/>
</dbReference>
<keyword evidence="3 6" id="KW-0274">FAD</keyword>
<protein>
    <submittedName>
        <fullName evidence="10">PF00070 family, FAD-dependent NAD(P)-disulfide oxidoreductase</fullName>
    </submittedName>
</protein>
<dbReference type="Pfam" id="PF02852">
    <property type="entry name" value="Pyr_redox_dim"/>
    <property type="match status" value="1"/>
</dbReference>
<dbReference type="SUPFAM" id="SSF51905">
    <property type="entry name" value="FAD/NAD(P)-binding domain"/>
    <property type="match status" value="1"/>
</dbReference>
<comment type="caution">
    <text evidence="10">The sequence shown here is derived from an EMBL/GenBank/DDBJ whole genome shotgun (WGS) entry which is preliminary data.</text>
</comment>
<dbReference type="PIRSF" id="PIRSF000350">
    <property type="entry name" value="Mercury_reductase_MerA"/>
    <property type="match status" value="1"/>
</dbReference>
<dbReference type="Gene3D" id="3.30.390.30">
    <property type="match status" value="1"/>
</dbReference>
<sequence>MASMEQYDFLVLGSGEAGKYLAWSMASKGHRTALVERRWIGGSCPNIACLPSKNVIHSAKVASYMFRAREFGLHVENGSIDMAGVRARKRLMVDGLVTMHLDNFRNSGAELILGHGRFTAPKTIEVTTDTGTTRTLTAPKIILSTGSRATIPSIPGLYESQPLTHIEFLELDHIPEHLIVLGGGYIGLELAQAARRFGSRVTVLERNARLAHREDHDVTDLLHKLCAREGIEIITETTIDTITGLSGDHVTVHATRNGAPFQIEGSHLLAATGRTPNTENIGLDLTGVDLGPKGDIQVNDRLETTAEGIWAVGDCAGSPHFTHIAFDDHRIIRDNLAGGHRSTSDRLVPFCLFTDPEFARVGLSETEAREQHIPYRLAKIPMFAVLRTRTVSETEGFMKALIATDSDRILGFTAFGIDAGEVIAPVQLAITQGIPYTVLRDSTFTHPTIAEGLTVLFGRPLTTPKP</sequence>
<feature type="active site" description="Proton acceptor" evidence="5">
    <location>
        <position position="446"/>
    </location>
</feature>
<dbReference type="EMBL" id="RDSM01000001">
    <property type="protein sequence ID" value="RXH58894.1"/>
    <property type="molecule type" value="Genomic_DNA"/>
</dbReference>
<keyword evidence="2" id="KW-0285">Flavoprotein</keyword>
<reference evidence="11" key="2">
    <citation type="submission" date="2019-02" db="EMBL/GenBank/DDBJ databases">
        <title>Granulicella sibirica sp. nov., a psychrotolerant acidobacterium isolated from an organic soil layer in forested tundra, West Siberia.</title>
        <authorList>
            <person name="Oshkin I.Y."/>
            <person name="Kulichevskaya I.S."/>
            <person name="Rijpstra W.I.C."/>
            <person name="Sinninghe Damste J.S."/>
            <person name="Rakitin A.L."/>
            <person name="Ravin N.V."/>
            <person name="Dedysh S.N."/>
        </authorList>
    </citation>
    <scope>NUCLEOTIDE SEQUENCE [LARGE SCALE GENOMIC DNA]</scope>
    <source>
        <strain evidence="11">AF10</strain>
    </source>
</reference>
<organism evidence="10 11">
    <name type="scientific">Granulicella sibirica</name>
    <dbReference type="NCBI Taxonomy" id="2479048"/>
    <lineage>
        <taxon>Bacteria</taxon>
        <taxon>Pseudomonadati</taxon>
        <taxon>Acidobacteriota</taxon>
        <taxon>Terriglobia</taxon>
        <taxon>Terriglobales</taxon>
        <taxon>Acidobacteriaceae</taxon>
        <taxon>Granulicella</taxon>
    </lineage>
</organism>
<evidence type="ECO:0000256" key="1">
    <source>
        <dbReference type="ARBA" id="ARBA00007532"/>
    </source>
</evidence>
<dbReference type="InterPro" id="IPR001100">
    <property type="entry name" value="Pyr_nuc-diS_OxRdtase"/>
</dbReference>
<evidence type="ECO:0000256" key="5">
    <source>
        <dbReference type="PIRSR" id="PIRSR000350-2"/>
    </source>
</evidence>
<dbReference type="Proteomes" id="UP000289437">
    <property type="component" value="Unassembled WGS sequence"/>
</dbReference>
<keyword evidence="6" id="KW-0520">NAD</keyword>
<evidence type="ECO:0000256" key="4">
    <source>
        <dbReference type="ARBA" id="ARBA00023002"/>
    </source>
</evidence>
<comment type="similarity">
    <text evidence="1">Belongs to the class-I pyridine nucleotide-disulfide oxidoreductase family.</text>
</comment>
<proteinExistence type="inferred from homology"/>
<dbReference type="PRINTS" id="PR00368">
    <property type="entry name" value="FADPNR"/>
</dbReference>
<keyword evidence="11" id="KW-1185">Reference proteome</keyword>
<feature type="binding site" evidence="6">
    <location>
        <begin position="145"/>
        <end position="147"/>
    </location>
    <ligand>
        <name>FAD</name>
        <dbReference type="ChEBI" id="CHEBI:57692"/>
    </ligand>
</feature>
<dbReference type="InterPro" id="IPR023753">
    <property type="entry name" value="FAD/NAD-binding_dom"/>
</dbReference>
<feature type="disulfide bond" description="Redox-active" evidence="7">
    <location>
        <begin position="44"/>
        <end position="49"/>
    </location>
</feature>
<keyword evidence="4" id="KW-0560">Oxidoreductase</keyword>
<feature type="binding site" evidence="6">
    <location>
        <position position="116"/>
    </location>
    <ligand>
        <name>FAD</name>
        <dbReference type="ChEBI" id="CHEBI:57692"/>
    </ligand>
</feature>
<dbReference type="PANTHER" id="PTHR43014:SF2">
    <property type="entry name" value="MERCURIC REDUCTASE"/>
    <property type="match status" value="1"/>
</dbReference>
<accession>A0A4V1L6D6</accession>
<dbReference type="GO" id="GO:0003955">
    <property type="term" value="F:NAD(P)H dehydrogenase (quinone) activity"/>
    <property type="evidence" value="ECO:0007669"/>
    <property type="project" value="TreeGrafter"/>
</dbReference>
<name>A0A4V1L6D6_9BACT</name>
<dbReference type="FunFam" id="3.30.390.30:FF:000001">
    <property type="entry name" value="Dihydrolipoyl dehydrogenase"/>
    <property type="match status" value="1"/>
</dbReference>
<gene>
    <name evidence="10" type="ORF">GRAN_2204</name>
</gene>
<feature type="binding site" evidence="6">
    <location>
        <position position="205"/>
    </location>
    <ligand>
        <name>NAD(+)</name>
        <dbReference type="ChEBI" id="CHEBI:57540"/>
    </ligand>
</feature>
<evidence type="ECO:0000313" key="10">
    <source>
        <dbReference type="EMBL" id="RXH58894.1"/>
    </source>
</evidence>
<dbReference type="InterPro" id="IPR036188">
    <property type="entry name" value="FAD/NAD-bd_sf"/>
</dbReference>
<evidence type="ECO:0000256" key="3">
    <source>
        <dbReference type="ARBA" id="ARBA00022827"/>
    </source>
</evidence>